<keyword evidence="1" id="KW-0175">Coiled coil</keyword>
<reference evidence="3" key="2">
    <citation type="submission" date="2013-12" db="EMBL/GenBank/DDBJ databases">
        <authorList>
            <person name="Yu Y."/>
            <person name="Lee S."/>
            <person name="de Baynast K."/>
            <person name="Wissotski M."/>
            <person name="Liu L."/>
            <person name="Talag J."/>
            <person name="Goicoechea J."/>
            <person name="Angelova A."/>
            <person name="Jetty R."/>
            <person name="Kudrna D."/>
            <person name="Golser W."/>
            <person name="Rivera L."/>
            <person name="Zhang J."/>
            <person name="Wing R."/>
        </authorList>
    </citation>
    <scope>NUCLEOTIDE SEQUENCE</scope>
</reference>
<dbReference type="HOGENOM" id="CLU_036755_1_1_1"/>
<organism evidence="2 3">
    <name type="scientific">Leersia perrieri</name>
    <dbReference type="NCBI Taxonomy" id="77586"/>
    <lineage>
        <taxon>Eukaryota</taxon>
        <taxon>Viridiplantae</taxon>
        <taxon>Streptophyta</taxon>
        <taxon>Embryophyta</taxon>
        <taxon>Tracheophyta</taxon>
        <taxon>Spermatophyta</taxon>
        <taxon>Magnoliopsida</taxon>
        <taxon>Liliopsida</taxon>
        <taxon>Poales</taxon>
        <taxon>Poaceae</taxon>
        <taxon>BOP clade</taxon>
        <taxon>Oryzoideae</taxon>
        <taxon>Oryzeae</taxon>
        <taxon>Oryzinae</taxon>
        <taxon>Leersia</taxon>
    </lineage>
</organism>
<feature type="coiled-coil region" evidence="1">
    <location>
        <begin position="118"/>
        <end position="167"/>
    </location>
</feature>
<dbReference type="AlphaFoldDB" id="A0A0D9X728"/>
<evidence type="ECO:0000313" key="3">
    <source>
        <dbReference type="Proteomes" id="UP000032180"/>
    </source>
</evidence>
<dbReference type="Gramene" id="LPERR08G10010.1">
    <property type="protein sequence ID" value="LPERR08G10010.1"/>
    <property type="gene ID" value="LPERR08G10010"/>
</dbReference>
<sequence>MTRLIQLMAESSDLVLQVIKNSGAKDTLLERIAPLAEKAEQAQGENIRSDFKENLRDFLGHDPAVLEAKKLAEEQVLKLQAEFTLLQGKNEEFIKEKNSAEAKLAHAVVLKVKSHEQANYYKDKLETLLKKHEELKKKSAKELSAMKAKHNEEFLKMKTELEEARKVNAEFCQAAQPILDNLHAVTAGMNTSSFETIIELLQSAPSRLKKIILDSASVAYGQTLAVIPSLISSQSPRDMQKGQILIKL</sequence>
<dbReference type="EnsemblPlants" id="LPERR08G10010.1">
    <property type="protein sequence ID" value="LPERR08G10010.1"/>
    <property type="gene ID" value="LPERR08G10010"/>
</dbReference>
<reference evidence="2 3" key="1">
    <citation type="submission" date="2012-08" db="EMBL/GenBank/DDBJ databases">
        <title>Oryza genome evolution.</title>
        <authorList>
            <person name="Wing R.A."/>
        </authorList>
    </citation>
    <scope>NUCLEOTIDE SEQUENCE</scope>
</reference>
<reference evidence="2" key="3">
    <citation type="submission" date="2015-04" db="UniProtKB">
        <authorList>
            <consortium name="EnsemblPlants"/>
        </authorList>
    </citation>
    <scope>IDENTIFICATION</scope>
</reference>
<proteinExistence type="predicted"/>
<protein>
    <submittedName>
        <fullName evidence="2">Uncharacterized protein</fullName>
    </submittedName>
</protein>
<accession>A0A0D9X728</accession>
<keyword evidence="3" id="KW-1185">Reference proteome</keyword>
<evidence type="ECO:0000313" key="2">
    <source>
        <dbReference type="EnsemblPlants" id="LPERR08G10010.1"/>
    </source>
</evidence>
<evidence type="ECO:0000256" key="1">
    <source>
        <dbReference type="SAM" id="Coils"/>
    </source>
</evidence>
<name>A0A0D9X728_9ORYZ</name>
<dbReference type="Proteomes" id="UP000032180">
    <property type="component" value="Chromosome 8"/>
</dbReference>